<dbReference type="AlphaFoldDB" id="A0A1J1HXF0"/>
<dbReference type="EMBL" id="CVRI01000035">
    <property type="protein sequence ID" value="CRK92775.1"/>
    <property type="molecule type" value="Genomic_DNA"/>
</dbReference>
<keyword evidence="3" id="KW-1185">Reference proteome</keyword>
<gene>
    <name evidence="2" type="ORF">CLUMA_CG006380</name>
</gene>
<sequence length="77" mass="9176">MKTLIRIQFLKISTNLLKSQDTMITPKRPNHRDLIQKNDDDDDEVQKSNKNENFIFSKMVLSHRNMVKIMIKSMKQN</sequence>
<feature type="region of interest" description="Disordered" evidence="1">
    <location>
        <begin position="24"/>
        <end position="48"/>
    </location>
</feature>
<protein>
    <submittedName>
        <fullName evidence="2">CLUMA_CG006380, isoform A</fullName>
    </submittedName>
</protein>
<organism evidence="2 3">
    <name type="scientific">Clunio marinus</name>
    <dbReference type="NCBI Taxonomy" id="568069"/>
    <lineage>
        <taxon>Eukaryota</taxon>
        <taxon>Metazoa</taxon>
        <taxon>Ecdysozoa</taxon>
        <taxon>Arthropoda</taxon>
        <taxon>Hexapoda</taxon>
        <taxon>Insecta</taxon>
        <taxon>Pterygota</taxon>
        <taxon>Neoptera</taxon>
        <taxon>Endopterygota</taxon>
        <taxon>Diptera</taxon>
        <taxon>Nematocera</taxon>
        <taxon>Chironomoidea</taxon>
        <taxon>Chironomidae</taxon>
        <taxon>Clunio</taxon>
    </lineage>
</organism>
<dbReference type="Proteomes" id="UP000183832">
    <property type="component" value="Unassembled WGS sequence"/>
</dbReference>
<reference evidence="2 3" key="1">
    <citation type="submission" date="2015-04" db="EMBL/GenBank/DDBJ databases">
        <authorList>
            <person name="Syromyatnikov M.Y."/>
            <person name="Popov V.N."/>
        </authorList>
    </citation>
    <scope>NUCLEOTIDE SEQUENCE [LARGE SCALE GENOMIC DNA]</scope>
</reference>
<evidence type="ECO:0000256" key="1">
    <source>
        <dbReference type="SAM" id="MobiDB-lite"/>
    </source>
</evidence>
<accession>A0A1J1HXF0</accession>
<evidence type="ECO:0000313" key="2">
    <source>
        <dbReference type="EMBL" id="CRK92775.1"/>
    </source>
</evidence>
<proteinExistence type="predicted"/>
<evidence type="ECO:0000313" key="3">
    <source>
        <dbReference type="Proteomes" id="UP000183832"/>
    </source>
</evidence>
<name>A0A1J1HXF0_9DIPT</name>